<accession>A0ACC4CIM4</accession>
<gene>
    <name evidence="1" type="ORF">D5086_009536</name>
</gene>
<proteinExistence type="predicted"/>
<comment type="caution">
    <text evidence="1">The sequence shown here is derived from an EMBL/GenBank/DDBJ whole genome shotgun (WGS) entry which is preliminary data.</text>
</comment>
<evidence type="ECO:0000313" key="1">
    <source>
        <dbReference type="EMBL" id="KAL3597899.1"/>
    </source>
</evidence>
<organism evidence="1 2">
    <name type="scientific">Populus alba</name>
    <name type="common">White poplar</name>
    <dbReference type="NCBI Taxonomy" id="43335"/>
    <lineage>
        <taxon>Eukaryota</taxon>
        <taxon>Viridiplantae</taxon>
        <taxon>Streptophyta</taxon>
        <taxon>Embryophyta</taxon>
        <taxon>Tracheophyta</taxon>
        <taxon>Spermatophyta</taxon>
        <taxon>Magnoliopsida</taxon>
        <taxon>eudicotyledons</taxon>
        <taxon>Gunneridae</taxon>
        <taxon>Pentapetalae</taxon>
        <taxon>rosids</taxon>
        <taxon>fabids</taxon>
        <taxon>Malpighiales</taxon>
        <taxon>Salicaceae</taxon>
        <taxon>Saliceae</taxon>
        <taxon>Populus</taxon>
    </lineage>
</organism>
<protein>
    <submittedName>
        <fullName evidence="1">Uncharacterized protein</fullName>
    </submittedName>
</protein>
<dbReference type="Proteomes" id="UP000309997">
    <property type="component" value="Unassembled WGS sequence"/>
</dbReference>
<sequence>MVPFIVLALLSLLSTTCFSSLVGDFRVLLSLKRGFEFPEPVLSTWNLSNPSSVCSWVGIHCSRGRVSSLDLTDFSLYGSASPQISKLDQLTSLSLAGNNFSGAIELAGMSNLRFLNISNNQFNGGLDWNYTSIADLEVFDAFDNNFTAFLPLGILNLKKLRYLELGGNYFYGKIPTSYGELAGLEYLSLMGNNLQGKIPGELGNLTNLREIYLGNYNVFEGEIPVELSNLVNLVHMDLSSCGLDGPIPNELGNLKLLHTLYLHINFLSGSIPKELGNLTSLVNLDLSYNALTGEIPFEFINLKQLNLLNLFLNRLHGSIPDYVADLPNLETLQLWKNNFTGEIPRNLGRNGKLQLLDLSSNKLTGTIPQDLCSSNQLRILILFKNFLFGPIPEGLGACYSLTKVRLGQNYLNGSIPIGFIYLPELILAEFQSNYLSGTLSENGNSSLKPVKLGQLDLSNNLLSGPLPSSLSNFSSLQTLLLGGNNFSGPIPPMIGELLQVLKLDLSRNSFSGLVPPEIGSCFHLTFLDMSQNNLSGPIPSDMSNIRNLNYLNLSRNHLNQTIPKSLGSLKSLTVADFSFNDFAGKLPESGQFSLFNASSFAGNPLLCGPLLNNPCNFTTVTNTPGKAPSNFKLIFALGLLICSLIFATAALIKAKTFKKSSSDSWKLTTFQKLEFTVTDIIECVKDGNVIGRGGAGIVYHGKMPNGVDEKSDVYSFGVVLLELLTGRRPVGDFGDGVDIVQWSKRATNGRREDALHIVDPRLTMVPKDEAMHLFFIAMLCSQENSIERPTMREVVQMLSEFHRHASPDYYLSSSSSILPQQLKKSGTEKKEIVQQLAATIYEDLTRVGLEPNPVVAKPVDNNLVSGKDGIPSDSTPTILSSGSGASDTKVNGSAAATTIKEGDQEPHAAFVPPTSSYNYQYPGYSGSFTQLDDHGYYQADGSHIGMQSDNGSMVYYWPSYPYASGTVVGVEGQSVPQQPYFSSSGYLQHPVSYGLETMPCYSWDSTYVGDVSNGNAGFENGKNGSGSTAFSKSSGFNSVKSNSNVGSKFAKPMYTQPARPMTKVSPLGSDFSAGLYKGYQPMGKFPPFTGQKQGPFPHSGPLNYRQNVRMWNGNYRNKPRDRFNRNGDFENQTELTRGPRASNKNAPVDSSVKNNAPLDSSVKDMLGFSMNKEQYNLPDFETEYSNAKFFVIKSYNEDDIHKSIKYDVWASTPNGNKKLDAAFHNAEEVSSETGTKCPIFLFFSVNGSGQFVGLAEMVGQVDFNKDMDFWQIDKWNGFFPVKWHVIKDIPNGQLRHIVLENNDGHSVTFSRDTQEIGLEKGLEMLNIFKSYCAKTSMLDDFNFYENREKSLKPSNKPATLRMEIFENSDFPKHTAAEEKISEDDSRTKKTTNPSTLINLTKNLSLNGHNQKSNSVKKPIGNSASPAPSP</sequence>
<keyword evidence="2" id="KW-1185">Reference proteome</keyword>
<dbReference type="EMBL" id="RCHU02000004">
    <property type="protein sequence ID" value="KAL3597899.1"/>
    <property type="molecule type" value="Genomic_DNA"/>
</dbReference>
<reference evidence="1 2" key="1">
    <citation type="journal article" date="2024" name="Plant Biotechnol. J.">
        <title>Genome and CRISPR/Cas9 system of a widespread forest tree (Populus alba) in the world.</title>
        <authorList>
            <person name="Liu Y.J."/>
            <person name="Jiang P.F."/>
            <person name="Han X.M."/>
            <person name="Li X.Y."/>
            <person name="Wang H.M."/>
            <person name="Wang Y.J."/>
            <person name="Wang X.X."/>
            <person name="Zeng Q.Y."/>
        </authorList>
    </citation>
    <scope>NUCLEOTIDE SEQUENCE [LARGE SCALE GENOMIC DNA]</scope>
    <source>
        <strain evidence="2">cv. PAL-ZL1</strain>
    </source>
</reference>
<evidence type="ECO:0000313" key="2">
    <source>
        <dbReference type="Proteomes" id="UP000309997"/>
    </source>
</evidence>
<name>A0ACC4CIM4_POPAL</name>